<dbReference type="EMBL" id="MU858056">
    <property type="protein sequence ID" value="KAK4217957.1"/>
    <property type="molecule type" value="Genomic_DNA"/>
</dbReference>
<comment type="caution">
    <text evidence="2">The sequence shown here is derived from an EMBL/GenBank/DDBJ whole genome shotgun (WGS) entry which is preliminary data.</text>
</comment>
<dbReference type="InterPro" id="IPR012334">
    <property type="entry name" value="Pectin_lyas_fold"/>
</dbReference>
<gene>
    <name evidence="2" type="ORF">QBC37DRAFT_25573</name>
</gene>
<reference evidence="2" key="1">
    <citation type="journal article" date="2023" name="Mol. Phylogenet. Evol.">
        <title>Genome-scale phylogeny and comparative genomics of the fungal order Sordariales.</title>
        <authorList>
            <person name="Hensen N."/>
            <person name="Bonometti L."/>
            <person name="Westerberg I."/>
            <person name="Brannstrom I.O."/>
            <person name="Guillou S."/>
            <person name="Cros-Aarteil S."/>
            <person name="Calhoun S."/>
            <person name="Haridas S."/>
            <person name="Kuo A."/>
            <person name="Mondo S."/>
            <person name="Pangilinan J."/>
            <person name="Riley R."/>
            <person name="LaButti K."/>
            <person name="Andreopoulos B."/>
            <person name="Lipzen A."/>
            <person name="Chen C."/>
            <person name="Yan M."/>
            <person name="Daum C."/>
            <person name="Ng V."/>
            <person name="Clum A."/>
            <person name="Steindorff A."/>
            <person name="Ohm R.A."/>
            <person name="Martin F."/>
            <person name="Silar P."/>
            <person name="Natvig D.O."/>
            <person name="Lalanne C."/>
            <person name="Gautier V."/>
            <person name="Ament-Velasquez S.L."/>
            <person name="Kruys A."/>
            <person name="Hutchinson M.I."/>
            <person name="Powell A.J."/>
            <person name="Barry K."/>
            <person name="Miller A.N."/>
            <person name="Grigoriev I.V."/>
            <person name="Debuchy R."/>
            <person name="Gladieux P."/>
            <person name="Hiltunen Thoren M."/>
            <person name="Johannesson H."/>
        </authorList>
    </citation>
    <scope>NUCLEOTIDE SEQUENCE</scope>
    <source>
        <strain evidence="2">PSN293</strain>
    </source>
</reference>
<name>A0AAN7BC71_9PEZI</name>
<sequence length="178" mass="19207">MARVRFINSESIYLYGAGLYSWFSEYSQACVAAENCQDRIFEIDGTSDVWDYSLITEASIEMISPYEGTAVLGVDNKINFCSVVLAWLGGAEGSGGDGGNKHTYRSPQSATVIPFPATTVPKASTFTLGGTTATDVAQTPNNGHQNSPEGTGSDKCSVSFDMRTTAPNYVRLQRVYLK</sequence>
<evidence type="ECO:0000256" key="1">
    <source>
        <dbReference type="SAM" id="MobiDB-lite"/>
    </source>
</evidence>
<proteinExistence type="predicted"/>
<feature type="region of interest" description="Disordered" evidence="1">
    <location>
        <begin position="132"/>
        <end position="156"/>
    </location>
</feature>
<accession>A0AAN7BC71</accession>
<evidence type="ECO:0000313" key="3">
    <source>
        <dbReference type="Proteomes" id="UP001301769"/>
    </source>
</evidence>
<dbReference type="Gene3D" id="2.160.20.10">
    <property type="entry name" value="Single-stranded right-handed beta-helix, Pectin lyase-like"/>
    <property type="match status" value="1"/>
</dbReference>
<dbReference type="Proteomes" id="UP001301769">
    <property type="component" value="Unassembled WGS sequence"/>
</dbReference>
<evidence type="ECO:0000313" key="2">
    <source>
        <dbReference type="EMBL" id="KAK4217957.1"/>
    </source>
</evidence>
<protein>
    <submittedName>
        <fullName evidence="2">Uncharacterized protein</fullName>
    </submittedName>
</protein>
<organism evidence="2 3">
    <name type="scientific">Rhypophila decipiens</name>
    <dbReference type="NCBI Taxonomy" id="261697"/>
    <lineage>
        <taxon>Eukaryota</taxon>
        <taxon>Fungi</taxon>
        <taxon>Dikarya</taxon>
        <taxon>Ascomycota</taxon>
        <taxon>Pezizomycotina</taxon>
        <taxon>Sordariomycetes</taxon>
        <taxon>Sordariomycetidae</taxon>
        <taxon>Sordariales</taxon>
        <taxon>Naviculisporaceae</taxon>
        <taxon>Rhypophila</taxon>
    </lineage>
</organism>
<dbReference type="AlphaFoldDB" id="A0AAN7BC71"/>
<keyword evidence="3" id="KW-1185">Reference proteome</keyword>
<reference evidence="2" key="2">
    <citation type="submission" date="2023-05" db="EMBL/GenBank/DDBJ databases">
        <authorList>
            <consortium name="Lawrence Berkeley National Laboratory"/>
            <person name="Steindorff A."/>
            <person name="Hensen N."/>
            <person name="Bonometti L."/>
            <person name="Westerberg I."/>
            <person name="Brannstrom I.O."/>
            <person name="Guillou S."/>
            <person name="Cros-Aarteil S."/>
            <person name="Calhoun S."/>
            <person name="Haridas S."/>
            <person name="Kuo A."/>
            <person name="Mondo S."/>
            <person name="Pangilinan J."/>
            <person name="Riley R."/>
            <person name="Labutti K."/>
            <person name="Andreopoulos B."/>
            <person name="Lipzen A."/>
            <person name="Chen C."/>
            <person name="Yanf M."/>
            <person name="Daum C."/>
            <person name="Ng V."/>
            <person name="Clum A."/>
            <person name="Ohm R."/>
            <person name="Martin F."/>
            <person name="Silar P."/>
            <person name="Natvig D."/>
            <person name="Lalanne C."/>
            <person name="Gautier V."/>
            <person name="Ament-Velasquez S.L."/>
            <person name="Kruys A."/>
            <person name="Hutchinson M.I."/>
            <person name="Powell A.J."/>
            <person name="Barry K."/>
            <person name="Miller A.N."/>
            <person name="Grigoriev I.V."/>
            <person name="Debuchy R."/>
            <person name="Gladieux P."/>
            <person name="Thoren M.H."/>
            <person name="Johannesson H."/>
        </authorList>
    </citation>
    <scope>NUCLEOTIDE SEQUENCE</scope>
    <source>
        <strain evidence="2">PSN293</strain>
    </source>
</reference>